<keyword evidence="4" id="KW-0808">Transferase</keyword>
<dbReference type="GO" id="GO:0012505">
    <property type="term" value="C:endomembrane system"/>
    <property type="evidence" value="ECO:0007669"/>
    <property type="project" value="UniProtKB-SubCell"/>
</dbReference>
<evidence type="ECO:0000256" key="4">
    <source>
        <dbReference type="ARBA" id="ARBA00022679"/>
    </source>
</evidence>
<dbReference type="Proteomes" id="UP001152320">
    <property type="component" value="Chromosome 12"/>
</dbReference>
<reference evidence="12" key="1">
    <citation type="submission" date="2021-10" db="EMBL/GenBank/DDBJ databases">
        <title>Tropical sea cucumber genome reveals ecological adaptation and Cuvierian tubules defense mechanism.</title>
        <authorList>
            <person name="Chen T."/>
        </authorList>
    </citation>
    <scope>NUCLEOTIDE SEQUENCE</scope>
    <source>
        <strain evidence="12">Nanhai2018</strain>
        <tissue evidence="12">Muscle</tissue>
    </source>
</reference>
<feature type="compositionally biased region" description="Polar residues" evidence="10">
    <location>
        <begin position="185"/>
        <end position="198"/>
    </location>
</feature>
<dbReference type="GO" id="GO:0016020">
    <property type="term" value="C:membrane"/>
    <property type="evidence" value="ECO:0007669"/>
    <property type="project" value="UniProtKB-SubCell"/>
</dbReference>
<comment type="similarity">
    <text evidence="2">Belongs to the glycosyltransferase 31 family.</text>
</comment>
<comment type="caution">
    <text evidence="12">The sequence shown here is derived from an EMBL/GenBank/DDBJ whole genome shotgun (WGS) entry which is preliminary data.</text>
</comment>
<evidence type="ECO:0000256" key="5">
    <source>
        <dbReference type="ARBA" id="ARBA00022692"/>
    </source>
</evidence>
<dbReference type="OrthoDB" id="8959630at2759"/>
<accession>A0A9Q1H3F0</accession>
<organism evidence="12 13">
    <name type="scientific">Holothuria leucospilota</name>
    <name type="common">Black long sea cucumber</name>
    <name type="synonym">Mertensiothuria leucospilota</name>
    <dbReference type="NCBI Taxonomy" id="206669"/>
    <lineage>
        <taxon>Eukaryota</taxon>
        <taxon>Metazoa</taxon>
        <taxon>Echinodermata</taxon>
        <taxon>Eleutherozoa</taxon>
        <taxon>Echinozoa</taxon>
        <taxon>Holothuroidea</taxon>
        <taxon>Aspidochirotacea</taxon>
        <taxon>Aspidochirotida</taxon>
        <taxon>Holothuriidae</taxon>
        <taxon>Holothuria</taxon>
    </lineage>
</organism>
<keyword evidence="8" id="KW-0472">Membrane</keyword>
<sequence>MRRKLRRLFLWCVTMLGLTGVIVLTTSKGNHHDRRGGTNTNGHLLRQRDSINHNVGQASHVLDKSKPFVAPVEFPAVVIEKTSSHFRTKHLQNNRIESPDLDATDQSNQQDHLPIGLPQSLPKTNMRKLGQVRNISKFEENQKRYSSQRRRKIDSNQVDLETSTNSNISQKLQTKGHDSVAHPSGKTNISTGQSSNQTVHRKQLPLKLEDIFIGVKTTTRYHQSRLNVLYKTWFQQAKRETYFFTDGEDPEWQNKTGNHMVNTGCQPDHHRQSLCCKFAAMFVKYMESRKRWFCQLDDDNYLNLPNLLRLLDTYPSEKDLYLGRSSLNHPIETMDRENDMKTVRFWFATGGAGFCLSKALAYKMLPYAGGGMFQSMCNRIRLPDDVTVGFIVEKLLDTKLTSIRRFNSHLQSLKVFRQNDLKEQITLSYGINSQRDNVVTVPDAIFSKKDDPTRLLSLHCYLFPYARICRRR</sequence>
<evidence type="ECO:0000256" key="8">
    <source>
        <dbReference type="ARBA" id="ARBA00023136"/>
    </source>
</evidence>
<feature type="compositionally biased region" description="Polar residues" evidence="10">
    <location>
        <begin position="155"/>
        <end position="173"/>
    </location>
</feature>
<dbReference type="AlphaFoldDB" id="A0A9Q1H3F0"/>
<evidence type="ECO:0000256" key="6">
    <source>
        <dbReference type="ARBA" id="ARBA00022968"/>
    </source>
</evidence>
<keyword evidence="6" id="KW-0735">Signal-anchor</keyword>
<proteinExistence type="inferred from homology"/>
<keyword evidence="13" id="KW-1185">Reference proteome</keyword>
<evidence type="ECO:0000256" key="10">
    <source>
        <dbReference type="SAM" id="MobiDB-lite"/>
    </source>
</evidence>
<dbReference type="PANTHER" id="PTHR10811">
    <property type="entry name" value="FRINGE-RELATED"/>
    <property type="match status" value="1"/>
</dbReference>
<dbReference type="Pfam" id="PF02434">
    <property type="entry name" value="Fringe"/>
    <property type="match status" value="1"/>
</dbReference>
<evidence type="ECO:0000313" key="13">
    <source>
        <dbReference type="Proteomes" id="UP001152320"/>
    </source>
</evidence>
<protein>
    <submittedName>
        <fullName evidence="12">Fringe glycosyltransferase</fullName>
    </submittedName>
</protein>
<dbReference type="EMBL" id="JAIZAY010000012">
    <property type="protein sequence ID" value="KAJ8031979.1"/>
    <property type="molecule type" value="Genomic_DNA"/>
</dbReference>
<keyword evidence="5" id="KW-0812">Transmembrane</keyword>
<dbReference type="Gene3D" id="3.90.550.50">
    <property type="match status" value="1"/>
</dbReference>
<keyword evidence="3" id="KW-0328">Glycosyltransferase</keyword>
<dbReference type="InterPro" id="IPR003378">
    <property type="entry name" value="Fringe-like_glycosylTrfase"/>
</dbReference>
<evidence type="ECO:0000256" key="7">
    <source>
        <dbReference type="ARBA" id="ARBA00022989"/>
    </source>
</evidence>
<feature type="region of interest" description="Disordered" evidence="10">
    <location>
        <begin position="139"/>
        <end position="200"/>
    </location>
</feature>
<feature type="region of interest" description="Disordered" evidence="10">
    <location>
        <begin position="89"/>
        <end position="125"/>
    </location>
</feature>
<dbReference type="GO" id="GO:0016757">
    <property type="term" value="F:glycosyltransferase activity"/>
    <property type="evidence" value="ECO:0007669"/>
    <property type="project" value="UniProtKB-KW"/>
</dbReference>
<gene>
    <name evidence="12" type="ORF">HOLleu_25366</name>
</gene>
<evidence type="ECO:0000256" key="9">
    <source>
        <dbReference type="ARBA" id="ARBA00037847"/>
    </source>
</evidence>
<evidence type="ECO:0000313" key="12">
    <source>
        <dbReference type="EMBL" id="KAJ8031979.1"/>
    </source>
</evidence>
<name>A0A9Q1H3F0_HOLLE</name>
<comment type="subcellular location">
    <subcellularLocation>
        <location evidence="9">Endomembrane system</location>
        <topology evidence="9">Single-pass membrane protein</topology>
    </subcellularLocation>
    <subcellularLocation>
        <location evidence="1">Membrane</location>
        <topology evidence="1">Single-pass type II membrane protein</topology>
    </subcellularLocation>
</comment>
<evidence type="ECO:0000256" key="1">
    <source>
        <dbReference type="ARBA" id="ARBA00004606"/>
    </source>
</evidence>
<feature type="domain" description="Fringe-like glycosyltransferase" evidence="11">
    <location>
        <begin position="206"/>
        <end position="454"/>
    </location>
</feature>
<evidence type="ECO:0000256" key="3">
    <source>
        <dbReference type="ARBA" id="ARBA00022676"/>
    </source>
</evidence>
<keyword evidence="7" id="KW-1133">Transmembrane helix</keyword>
<evidence type="ECO:0000259" key="11">
    <source>
        <dbReference type="Pfam" id="PF02434"/>
    </source>
</evidence>
<evidence type="ECO:0000256" key="2">
    <source>
        <dbReference type="ARBA" id="ARBA00008661"/>
    </source>
</evidence>